<accession>A0A6C0AK07</accession>
<name>A0A6C0AK07_9ZZZZ</name>
<feature type="transmembrane region" description="Helical" evidence="1">
    <location>
        <begin position="58"/>
        <end position="81"/>
    </location>
</feature>
<dbReference type="AlphaFoldDB" id="A0A6C0AK07"/>
<protein>
    <submittedName>
        <fullName evidence="2">Uncharacterized protein</fullName>
    </submittedName>
</protein>
<organism evidence="2">
    <name type="scientific">viral metagenome</name>
    <dbReference type="NCBI Taxonomy" id="1070528"/>
    <lineage>
        <taxon>unclassified sequences</taxon>
        <taxon>metagenomes</taxon>
        <taxon>organismal metagenomes</taxon>
    </lineage>
</organism>
<evidence type="ECO:0000313" key="2">
    <source>
        <dbReference type="EMBL" id="QHS80062.1"/>
    </source>
</evidence>
<proteinExistence type="predicted"/>
<keyword evidence="1" id="KW-1133">Transmembrane helix</keyword>
<feature type="transmembrane region" description="Helical" evidence="1">
    <location>
        <begin position="130"/>
        <end position="155"/>
    </location>
</feature>
<keyword evidence="1" id="KW-0812">Transmembrane</keyword>
<keyword evidence="1" id="KW-0472">Membrane</keyword>
<evidence type="ECO:0000256" key="1">
    <source>
        <dbReference type="SAM" id="Phobius"/>
    </source>
</evidence>
<reference evidence="2" key="1">
    <citation type="journal article" date="2020" name="Nature">
        <title>Giant virus diversity and host interactions through global metagenomics.</title>
        <authorList>
            <person name="Schulz F."/>
            <person name="Roux S."/>
            <person name="Paez-Espino D."/>
            <person name="Jungbluth S."/>
            <person name="Walsh D.A."/>
            <person name="Denef V.J."/>
            <person name="McMahon K.D."/>
            <person name="Konstantinidis K.T."/>
            <person name="Eloe-Fadrosh E.A."/>
            <person name="Kyrpides N.C."/>
            <person name="Woyke T."/>
        </authorList>
    </citation>
    <scope>NUCLEOTIDE SEQUENCE</scope>
    <source>
        <strain evidence="2">GVMAG-S-1039698-54</strain>
    </source>
</reference>
<dbReference type="EMBL" id="MN740675">
    <property type="protein sequence ID" value="QHS80062.1"/>
    <property type="molecule type" value="Genomic_DNA"/>
</dbReference>
<sequence length="185" mass="21632">MNVNERVSNATPIVVVKNEPTTVTAHVITMPMPNDLTEEMFRIYNLSKTTRVLAMIDIFFALIYSLYNFYFFIAFCVAFSGYYGAKKYDSCSLLVYGSYLFLNNFIRIITIGFMIQYYSNHEDEDTNNVSFSIVFATIICLLNLYIAKFVCVFWNKVKQLSQEDRVNLILMEQQNRVAPNYIWRV</sequence>
<feature type="transmembrane region" description="Helical" evidence="1">
    <location>
        <begin position="93"/>
        <end position="118"/>
    </location>
</feature>